<keyword evidence="5 9" id="KW-0560">Oxidoreductase</keyword>
<protein>
    <recommendedName>
        <fullName evidence="9">Tryptophan 2,3-dioxygenase</fullName>
        <shortName evidence="9">TDO</shortName>
        <ecNumber evidence="9">1.13.11.11</ecNumber>
    </recommendedName>
    <alternativeName>
        <fullName evidence="9">Tryptamin 2,3-dioxygenase</fullName>
    </alternativeName>
    <alternativeName>
        <fullName evidence="9">Tryptophan oxygenase</fullName>
        <shortName evidence="9">TO</shortName>
        <shortName evidence="9">TRPO</shortName>
    </alternativeName>
    <alternativeName>
        <fullName evidence="9">Tryptophan pyrrolase</fullName>
    </alternativeName>
    <alternativeName>
        <fullName evidence="9">Tryptophanase</fullName>
    </alternativeName>
</protein>
<dbReference type="Pfam" id="PF03301">
    <property type="entry name" value="Trp_dioxygenase"/>
    <property type="match status" value="2"/>
</dbReference>
<dbReference type="GO" id="GO:0019441">
    <property type="term" value="P:L-tryptophan catabolic process to kynurenine"/>
    <property type="evidence" value="ECO:0007669"/>
    <property type="project" value="UniProtKB-UniRule"/>
</dbReference>
<evidence type="ECO:0000256" key="9">
    <source>
        <dbReference type="HAMAP-Rule" id="MF_01972"/>
    </source>
</evidence>
<dbReference type="GO" id="GO:0046872">
    <property type="term" value="F:metal ion binding"/>
    <property type="evidence" value="ECO:0007669"/>
    <property type="project" value="UniProtKB-KW"/>
</dbReference>
<dbReference type="AlphaFoldDB" id="A0A249L423"/>
<sequence length="264" mass="30176">MSENFDSALTYNSYLGIDELLKLQKPISDGPEHDEMLFIIIHQTYELWFKQLIHEFKQAQKALESGDTYYSLSLLGRIRTILKVCVAQIDILETMTPLQFNAFRSYLSSSSGFQSAQFRKVEALLGRRDSKMASHLPPNVQQEIAELTKSNSLWDSALIFLTKRGHQMPDEVLKRDKSQAYIENKAVQDVLLTLHRNDPETSIVCERLVDIDEGLQEWRYRHVKMVERTIGQKIGTGGSSGVGYLSGTLSKPVFPDLWQIRSSF</sequence>
<evidence type="ECO:0000256" key="4">
    <source>
        <dbReference type="ARBA" id="ARBA00022964"/>
    </source>
</evidence>
<comment type="subunit">
    <text evidence="1 9">Homotetramer.</text>
</comment>
<evidence type="ECO:0000313" key="11">
    <source>
        <dbReference type="Proteomes" id="UP000217210"/>
    </source>
</evidence>
<feature type="binding site" evidence="9">
    <location>
        <position position="104"/>
    </location>
    <ligand>
        <name>substrate</name>
    </ligand>
</feature>
<evidence type="ECO:0000256" key="6">
    <source>
        <dbReference type="ARBA" id="ARBA00023004"/>
    </source>
</evidence>
<comment type="function">
    <text evidence="9">Heme-dependent dioxygenase that catalyzes the oxidative cleavage of the L-tryptophan (L-Trp) pyrrole ring and converts L-tryptophan to N-formyl-L-kynurenine. Catalyzes the oxidative cleavage of the indole moiety.</text>
</comment>
<keyword evidence="11" id="KW-1185">Reference proteome</keyword>
<dbReference type="GO" id="GO:0019442">
    <property type="term" value="P:L-tryptophan catabolic process to acetyl-CoA"/>
    <property type="evidence" value="ECO:0007669"/>
    <property type="project" value="TreeGrafter"/>
</dbReference>
<dbReference type="HAMAP" id="MF_01972">
    <property type="entry name" value="T23O"/>
    <property type="match status" value="1"/>
</dbReference>
<dbReference type="GO" id="GO:0004833">
    <property type="term" value="F:L-tryptophan 2,3-dioxygenase activity"/>
    <property type="evidence" value="ECO:0007669"/>
    <property type="project" value="UniProtKB-UniRule"/>
</dbReference>
<comment type="pathway">
    <text evidence="9">Amino-acid degradation; L-tryptophan degradation via kynurenine pathway; L-kynurenine from L-tryptophan: step 1/2.</text>
</comment>
<keyword evidence="3 9" id="KW-0479">Metal-binding</keyword>
<dbReference type="Gene3D" id="1.20.58.480">
    <property type="match status" value="1"/>
</dbReference>
<dbReference type="RefSeq" id="WP_095688077.1">
    <property type="nucleotide sequence ID" value="NZ_CP016779.1"/>
</dbReference>
<dbReference type="InterPro" id="IPR004981">
    <property type="entry name" value="Trp_2_3_dOase"/>
</dbReference>
<comment type="catalytic activity">
    <reaction evidence="8 9">
        <text>L-tryptophan + O2 = N-formyl-L-kynurenine</text>
        <dbReference type="Rhea" id="RHEA:24536"/>
        <dbReference type="ChEBI" id="CHEBI:15379"/>
        <dbReference type="ChEBI" id="CHEBI:57912"/>
        <dbReference type="ChEBI" id="CHEBI:58629"/>
        <dbReference type="EC" id="1.13.11.11"/>
    </reaction>
</comment>
<keyword evidence="7 9" id="KW-0823">Tryptophan catabolism</keyword>
<dbReference type="GO" id="GO:0020037">
    <property type="term" value="F:heme binding"/>
    <property type="evidence" value="ECO:0007669"/>
    <property type="project" value="UniProtKB-UniRule"/>
</dbReference>
<evidence type="ECO:0000256" key="1">
    <source>
        <dbReference type="ARBA" id="ARBA00011881"/>
    </source>
</evidence>
<name>A0A249L423_9ACTN</name>
<evidence type="ECO:0000256" key="7">
    <source>
        <dbReference type="ARBA" id="ARBA00023079"/>
    </source>
</evidence>
<keyword evidence="4 9" id="KW-0223">Dioxygenase</keyword>
<keyword evidence="2 9" id="KW-0349">Heme</keyword>
<gene>
    <name evidence="9" type="primary">kynA</name>
    <name evidence="10" type="ORF">B1sIIB91_02575</name>
</gene>
<dbReference type="EMBL" id="CP016779">
    <property type="protein sequence ID" value="ASY23803.1"/>
    <property type="molecule type" value="Genomic_DNA"/>
</dbReference>
<reference evidence="10 11" key="1">
    <citation type="submission" date="2016-07" db="EMBL/GenBank/DDBJ databases">
        <title>High microdiversification within the ubiquitous acI lineage of Actinobacteria.</title>
        <authorList>
            <person name="Neuenschwander S.M."/>
            <person name="Salcher M."/>
            <person name="Ghai R."/>
            <person name="Pernthaler J."/>
        </authorList>
    </citation>
    <scope>NUCLEOTIDE SEQUENCE [LARGE SCALE GENOMIC DNA]</scope>
    <source>
        <strain evidence="10">MMS-IIB-91</strain>
    </source>
</reference>
<evidence type="ECO:0000256" key="2">
    <source>
        <dbReference type="ARBA" id="ARBA00022617"/>
    </source>
</evidence>
<comment type="cofactor">
    <cofactor evidence="9">
        <name>heme</name>
        <dbReference type="ChEBI" id="CHEBI:30413"/>
    </cofactor>
    <text evidence="9">Binds 1 heme group per subunit.</text>
</comment>
<keyword evidence="6 9" id="KW-0408">Iron</keyword>
<dbReference type="PANTHER" id="PTHR10138:SF0">
    <property type="entry name" value="TRYPTOPHAN 2,3-DIOXYGENASE"/>
    <property type="match status" value="1"/>
</dbReference>
<dbReference type="SUPFAM" id="SSF140959">
    <property type="entry name" value="Indolic compounds 2,3-dioxygenase-like"/>
    <property type="match status" value="1"/>
</dbReference>
<dbReference type="Proteomes" id="UP000217210">
    <property type="component" value="Chromosome"/>
</dbReference>
<comment type="similarity">
    <text evidence="9">Belongs to the tryptophan 2,3-dioxygenase family.</text>
</comment>
<dbReference type="OrthoDB" id="9776847at2"/>
<dbReference type="PANTHER" id="PTHR10138">
    <property type="entry name" value="TRYPTOPHAN 2,3-DIOXYGENASE"/>
    <property type="match status" value="1"/>
</dbReference>
<evidence type="ECO:0000256" key="5">
    <source>
        <dbReference type="ARBA" id="ARBA00023002"/>
    </source>
</evidence>
<proteinExistence type="inferred from homology"/>
<evidence type="ECO:0000313" key="10">
    <source>
        <dbReference type="EMBL" id="ASY23803.1"/>
    </source>
</evidence>
<organism evidence="10 11">
    <name type="scientific">Candidatus Nanopelagicus abundans</name>
    <dbReference type="NCBI Taxonomy" id="1884916"/>
    <lineage>
        <taxon>Bacteria</taxon>
        <taxon>Bacillati</taxon>
        <taxon>Actinomycetota</taxon>
        <taxon>Actinomycetes</taxon>
        <taxon>Candidatus Nanopelagicales</taxon>
        <taxon>Candidatus Nanopelagicaceae</taxon>
        <taxon>Candidatus Nanopelagicus</taxon>
    </lineage>
</organism>
<dbReference type="InterPro" id="IPR037217">
    <property type="entry name" value="Trp/Indoleamine_2_3_dOase-like"/>
</dbReference>
<accession>A0A249L423</accession>
<feature type="binding site" evidence="9">
    <location>
        <begin position="38"/>
        <end position="42"/>
    </location>
    <ligand>
        <name>substrate</name>
    </ligand>
</feature>
<feature type="binding site" evidence="9">
    <location>
        <position position="236"/>
    </location>
    <ligand>
        <name>substrate</name>
    </ligand>
</feature>
<dbReference type="UniPathway" id="UPA00333">
    <property type="reaction ID" value="UER00453"/>
</dbReference>
<dbReference type="EC" id="1.13.11.11" evidence="9"/>
<evidence type="ECO:0000256" key="3">
    <source>
        <dbReference type="ARBA" id="ARBA00022723"/>
    </source>
</evidence>
<comment type="caution">
    <text evidence="9">Lacks conserved residue(s) required for the propagation of feature annotation.</text>
</comment>
<feature type="binding site" description="axial binding residue" evidence="9">
    <location>
        <position position="222"/>
    </location>
    <ligand>
        <name>heme</name>
        <dbReference type="ChEBI" id="CHEBI:30413"/>
    </ligand>
    <ligandPart>
        <name>Fe</name>
        <dbReference type="ChEBI" id="CHEBI:18248"/>
    </ligandPart>
</feature>
<evidence type="ECO:0000256" key="8">
    <source>
        <dbReference type="ARBA" id="ARBA00050412"/>
    </source>
</evidence>
<dbReference type="FunFam" id="1.20.58.480:FF:000001">
    <property type="entry name" value="Tryptophan 2,3-dioxygenase"/>
    <property type="match status" value="1"/>
</dbReference>
<dbReference type="KEGG" id="nab:B1sIIB91_02575"/>